<dbReference type="Proteomes" id="UP000557842">
    <property type="component" value="Unassembled WGS sequence"/>
</dbReference>
<dbReference type="InterPro" id="IPR014048">
    <property type="entry name" value="MethylDNA_cys_MeTrfase_DNA-bd"/>
</dbReference>
<dbReference type="Pfam" id="PF02870">
    <property type="entry name" value="Methyltransf_1N"/>
    <property type="match status" value="1"/>
</dbReference>
<dbReference type="SUPFAM" id="SSF53155">
    <property type="entry name" value="Methylated DNA-protein cysteine methyltransferase domain"/>
    <property type="match status" value="1"/>
</dbReference>
<keyword evidence="3 9" id="KW-0963">Cytoplasm</keyword>
<dbReference type="Pfam" id="PF01035">
    <property type="entry name" value="DNA_binding_1"/>
    <property type="match status" value="1"/>
</dbReference>
<dbReference type="EC" id="2.1.1.63" evidence="9"/>
<dbReference type="PANTHER" id="PTHR10815:SF13">
    <property type="entry name" value="METHYLATED-DNA--PROTEIN-CYSTEINE METHYLTRANSFERASE"/>
    <property type="match status" value="1"/>
</dbReference>
<evidence type="ECO:0000313" key="14">
    <source>
        <dbReference type="EMBL" id="EAK0468040.1"/>
    </source>
</evidence>
<dbReference type="PROSITE" id="PS00374">
    <property type="entry name" value="MGMT"/>
    <property type="match status" value="1"/>
</dbReference>
<comment type="caution">
    <text evidence="14">The sequence shown here is derived from an EMBL/GenBank/DDBJ whole genome shotgun (WGS) entry which is preliminary data.</text>
</comment>
<reference evidence="14 15" key="1">
    <citation type="submission" date="2018-05" db="EMBL/GenBank/DDBJ databases">
        <authorList>
            <consortium name="PulseNet: The National Subtyping Network for Foodborne Disease Surveillance"/>
            <person name="Tarr C.L."/>
            <person name="Trees E."/>
            <person name="Katz L.S."/>
            <person name="Carleton-Romer H.A."/>
            <person name="Stroika S."/>
            <person name="Kucerova Z."/>
            <person name="Roache K.F."/>
            <person name="Sabol A.L."/>
            <person name="Besser J."/>
            <person name="Gerner-Smidt P."/>
        </authorList>
    </citation>
    <scope>NUCLEOTIDE SEQUENCE</scope>
    <source>
        <strain evidence="13">2014D-0197</strain>
        <strain evidence="12 15">2016D-0221</strain>
        <strain evidence="14">D4313</strain>
    </source>
</reference>
<dbReference type="EMBL" id="AACCXK010000006">
    <property type="protein sequence ID" value="EAK0452971.1"/>
    <property type="molecule type" value="Genomic_DNA"/>
</dbReference>
<evidence type="ECO:0000256" key="2">
    <source>
        <dbReference type="ARBA" id="ARBA00008711"/>
    </source>
</evidence>
<keyword evidence="6 9" id="KW-0227">DNA damage</keyword>
<dbReference type="GO" id="GO:0006307">
    <property type="term" value="P:DNA alkylation repair"/>
    <property type="evidence" value="ECO:0007669"/>
    <property type="project" value="UniProtKB-UniRule"/>
</dbReference>
<dbReference type="InterPro" id="IPR023546">
    <property type="entry name" value="MGMT"/>
</dbReference>
<dbReference type="AlphaFoldDB" id="A0A5L8U8B7"/>
<evidence type="ECO:0000256" key="8">
    <source>
        <dbReference type="ARBA" id="ARBA00049348"/>
    </source>
</evidence>
<comment type="miscellaneous">
    <text evidence="9">This enzyme catalyzes only one turnover and therefore is not strictly catalytic. According to one definition, an enzyme is a biocatalyst that acts repeatedly and over many reaction cycles.</text>
</comment>
<evidence type="ECO:0000256" key="1">
    <source>
        <dbReference type="ARBA" id="ARBA00001286"/>
    </source>
</evidence>
<feature type="domain" description="Methylguanine DNA methyltransferase ribonuclease-like" evidence="11">
    <location>
        <begin position="1"/>
        <end position="64"/>
    </location>
</feature>
<comment type="similarity">
    <text evidence="2 9">Belongs to the MGMT family.</text>
</comment>
<evidence type="ECO:0000313" key="15">
    <source>
        <dbReference type="Proteomes" id="UP000557842"/>
    </source>
</evidence>
<dbReference type="InterPro" id="IPR008332">
    <property type="entry name" value="MethylG_MeTrfase_N"/>
</dbReference>
<evidence type="ECO:0000256" key="9">
    <source>
        <dbReference type="HAMAP-Rule" id="MF_00772"/>
    </source>
</evidence>
<evidence type="ECO:0000256" key="6">
    <source>
        <dbReference type="ARBA" id="ARBA00022763"/>
    </source>
</evidence>
<dbReference type="GO" id="GO:0032259">
    <property type="term" value="P:methylation"/>
    <property type="evidence" value="ECO:0007669"/>
    <property type="project" value="UniProtKB-KW"/>
</dbReference>
<dbReference type="InterPro" id="IPR036217">
    <property type="entry name" value="MethylDNA_cys_MeTrfase_DNAb"/>
</dbReference>
<dbReference type="InterPro" id="IPR036388">
    <property type="entry name" value="WH-like_DNA-bd_sf"/>
</dbReference>
<dbReference type="InterPro" id="IPR001497">
    <property type="entry name" value="MethylDNA_cys_MeTrfase_AS"/>
</dbReference>
<evidence type="ECO:0000256" key="5">
    <source>
        <dbReference type="ARBA" id="ARBA00022679"/>
    </source>
</evidence>
<dbReference type="GO" id="GO:0003908">
    <property type="term" value="F:methylated-DNA-[protein]-cysteine S-methyltransferase activity"/>
    <property type="evidence" value="ECO:0007669"/>
    <property type="project" value="UniProtKB-UniRule"/>
</dbReference>
<feature type="active site" description="Nucleophile; methyl group acceptor" evidence="9">
    <location>
        <position position="120"/>
    </location>
</feature>
<comment type="subcellular location">
    <subcellularLocation>
        <location evidence="9">Cytoplasm</location>
    </subcellularLocation>
</comment>
<dbReference type="EMBL" id="AABQDW010000001">
    <property type="protein sequence ID" value="EAI5407253.1"/>
    <property type="molecule type" value="Genomic_DNA"/>
</dbReference>
<evidence type="ECO:0000313" key="13">
    <source>
        <dbReference type="EMBL" id="EAK0452971.1"/>
    </source>
</evidence>
<evidence type="ECO:0000259" key="11">
    <source>
        <dbReference type="Pfam" id="PF02870"/>
    </source>
</evidence>
<gene>
    <name evidence="13" type="ORF">AAH17_04800</name>
    <name evidence="14" type="ORF">AAH24_01440</name>
    <name evidence="12" type="ORF">BVH53_00795</name>
</gene>
<dbReference type="FunFam" id="1.10.10.10:FF:000214">
    <property type="entry name" value="Methylated-DNA--protein-cysteine methyltransferase"/>
    <property type="match status" value="1"/>
</dbReference>
<dbReference type="InterPro" id="IPR036631">
    <property type="entry name" value="MGMT_N_sf"/>
</dbReference>
<comment type="catalytic activity">
    <reaction evidence="8 9">
        <text>a 6-O-methyl-2'-deoxyguanosine in DNA + L-cysteinyl-[protein] = S-methyl-L-cysteinyl-[protein] + a 2'-deoxyguanosine in DNA</text>
        <dbReference type="Rhea" id="RHEA:24000"/>
        <dbReference type="Rhea" id="RHEA-COMP:10131"/>
        <dbReference type="Rhea" id="RHEA-COMP:10132"/>
        <dbReference type="Rhea" id="RHEA-COMP:11367"/>
        <dbReference type="Rhea" id="RHEA-COMP:11368"/>
        <dbReference type="ChEBI" id="CHEBI:29950"/>
        <dbReference type="ChEBI" id="CHEBI:82612"/>
        <dbReference type="ChEBI" id="CHEBI:85445"/>
        <dbReference type="ChEBI" id="CHEBI:85448"/>
        <dbReference type="EC" id="2.1.1.63"/>
    </reaction>
</comment>
<proteinExistence type="inferred from homology"/>
<dbReference type="NCBIfam" id="TIGR00589">
    <property type="entry name" value="ogt"/>
    <property type="match status" value="1"/>
</dbReference>
<dbReference type="SUPFAM" id="SSF46767">
    <property type="entry name" value="Methylated DNA-protein cysteine methyltransferase, C-terminal domain"/>
    <property type="match status" value="1"/>
</dbReference>
<dbReference type="HAMAP" id="MF_00772">
    <property type="entry name" value="OGT"/>
    <property type="match status" value="1"/>
</dbReference>
<organism evidence="14">
    <name type="scientific">Campylobacter fetus</name>
    <dbReference type="NCBI Taxonomy" id="196"/>
    <lineage>
        <taxon>Bacteria</taxon>
        <taxon>Pseudomonadati</taxon>
        <taxon>Campylobacterota</taxon>
        <taxon>Epsilonproteobacteria</taxon>
        <taxon>Campylobacterales</taxon>
        <taxon>Campylobacteraceae</taxon>
        <taxon>Campylobacter</taxon>
    </lineage>
</organism>
<keyword evidence="4 9" id="KW-0489">Methyltransferase</keyword>
<protein>
    <recommendedName>
        <fullName evidence="9">Methylated-DNA--protein-cysteine methyltransferase</fullName>
        <ecNumber evidence="9">2.1.1.63</ecNumber>
    </recommendedName>
    <alternativeName>
        <fullName evidence="9">6-O-methylguanine-DNA methyltransferase</fullName>
        <shortName evidence="9">MGMT</shortName>
    </alternativeName>
    <alternativeName>
        <fullName evidence="9">O-6-methylguanine-DNA-alkyltransferase</fullName>
    </alternativeName>
</protein>
<comment type="catalytic activity">
    <reaction evidence="1 9">
        <text>a 4-O-methyl-thymidine in DNA + L-cysteinyl-[protein] = a thymidine in DNA + S-methyl-L-cysteinyl-[protein]</text>
        <dbReference type="Rhea" id="RHEA:53428"/>
        <dbReference type="Rhea" id="RHEA-COMP:10131"/>
        <dbReference type="Rhea" id="RHEA-COMP:10132"/>
        <dbReference type="Rhea" id="RHEA-COMP:13555"/>
        <dbReference type="Rhea" id="RHEA-COMP:13556"/>
        <dbReference type="ChEBI" id="CHEBI:29950"/>
        <dbReference type="ChEBI" id="CHEBI:82612"/>
        <dbReference type="ChEBI" id="CHEBI:137386"/>
        <dbReference type="ChEBI" id="CHEBI:137387"/>
        <dbReference type="EC" id="2.1.1.63"/>
    </reaction>
</comment>
<dbReference type="CDD" id="cd06445">
    <property type="entry name" value="ATase"/>
    <property type="match status" value="1"/>
</dbReference>
<keyword evidence="5 9" id="KW-0808">Transferase</keyword>
<dbReference type="RefSeq" id="WP_042960094.1">
    <property type="nucleotide sequence ID" value="NZ_AABUZP020000005.1"/>
</dbReference>
<evidence type="ECO:0000256" key="7">
    <source>
        <dbReference type="ARBA" id="ARBA00023204"/>
    </source>
</evidence>
<sequence length="152" mass="16942">MKIAYMKTPVGNLKISCHDGKIINIDFCDEFLDLEVNDKNLSLCIHELELYFQGKLINFTTKINIVGSEFEQKVYKALLEIPYGNTVTYKYIADKIDSPKAARAVGNANSKNKIPIIIPCHRVVGVSNLGGYSGGNGIETKKILLNLEKSYL</sequence>
<evidence type="ECO:0000256" key="3">
    <source>
        <dbReference type="ARBA" id="ARBA00022490"/>
    </source>
</evidence>
<feature type="domain" description="Methylated-DNA-[protein]-cysteine S-methyltransferase DNA binding" evidence="10">
    <location>
        <begin position="69"/>
        <end position="149"/>
    </location>
</feature>
<dbReference type="PANTHER" id="PTHR10815">
    <property type="entry name" value="METHYLATED-DNA--PROTEIN-CYSTEINE METHYLTRANSFERASE"/>
    <property type="match status" value="1"/>
</dbReference>
<dbReference type="GO" id="GO:0005737">
    <property type="term" value="C:cytoplasm"/>
    <property type="evidence" value="ECO:0007669"/>
    <property type="project" value="UniProtKB-SubCell"/>
</dbReference>
<dbReference type="EMBL" id="AACCXM010000001">
    <property type="protein sequence ID" value="EAK0468040.1"/>
    <property type="molecule type" value="Genomic_DNA"/>
</dbReference>
<comment type="function">
    <text evidence="9">Involved in the cellular defense against the biological effects of O6-methylguanine (O6-MeG) and O4-methylthymine (O4-MeT) in DNA. Repairs the methylated nucleobase in DNA by stoichiometrically transferring the methyl group to a cysteine residue in the enzyme. This is a suicide reaction: the enzyme is irreversibly inactivated.</text>
</comment>
<dbReference type="Gene3D" id="3.30.160.70">
    <property type="entry name" value="Methylated DNA-protein cysteine methyltransferase domain"/>
    <property type="match status" value="1"/>
</dbReference>
<evidence type="ECO:0000313" key="12">
    <source>
        <dbReference type="EMBL" id="EAI5407253.1"/>
    </source>
</evidence>
<evidence type="ECO:0000256" key="4">
    <source>
        <dbReference type="ARBA" id="ARBA00022603"/>
    </source>
</evidence>
<keyword evidence="7 9" id="KW-0234">DNA repair</keyword>
<name>A0A5L8U8B7_CAMFE</name>
<accession>A0A5L8U8B7</accession>
<dbReference type="Gene3D" id="1.10.10.10">
    <property type="entry name" value="Winged helix-like DNA-binding domain superfamily/Winged helix DNA-binding domain"/>
    <property type="match status" value="1"/>
</dbReference>
<evidence type="ECO:0000259" key="10">
    <source>
        <dbReference type="Pfam" id="PF01035"/>
    </source>
</evidence>